<dbReference type="Proteomes" id="UP000191154">
    <property type="component" value="Unassembled WGS sequence"/>
</dbReference>
<name>A0A1S8N4N1_CLOSA</name>
<dbReference type="Gene3D" id="3.10.450.50">
    <property type="match status" value="1"/>
</dbReference>
<sequence length="424" mass="49437">MKEQDKELTSKVIEFDKKETHQCGICGEDAICFNTDNNIWLCEKCNDIQDGMDKFAEKMEKKLSKRVYSFDINELLNCLSKDEIYNIARNLGANKISNLAKGKLIEKLNSEYKDLIEQRLYLFEEERYKILKSYVDNEGIKNFDDIDEEEANKSAYFIQQGFLFPTVKDEQSLFLMPKLVQDLVKEKNNIEYRRLLKNNGEIINIYRGMNQAYGILEIDDSKKILARYQNIEELQLEELLRESAYYYNEYREEGKLFVNNQIEDYEGFVDEINANKDLEYIHISKEELLNMSEENWVYNTKAGKSFYKEFTSVFSVDKDMTIAMMEDLALDIQDNEPKEAVDQMLELINIENEQVRFVAAGMMTKFVNKLGLWKYKGASINDMKASEVSSKQNKPIGRNDLCICGSGKKYKKCCGRNGNIIPIA</sequence>
<dbReference type="PANTHER" id="PTHR33747:SF1">
    <property type="entry name" value="ADENYLATE CYCLASE-ASSOCIATED CAP C-TERMINAL DOMAIN-CONTAINING PROTEIN"/>
    <property type="match status" value="1"/>
</dbReference>
<dbReference type="InterPro" id="IPR004027">
    <property type="entry name" value="SEC_C_motif"/>
</dbReference>
<accession>A0A1S8N4N1</accession>
<evidence type="ECO:0000313" key="2">
    <source>
        <dbReference type="Proteomes" id="UP000191154"/>
    </source>
</evidence>
<evidence type="ECO:0000313" key="1">
    <source>
        <dbReference type="EMBL" id="OOM11362.1"/>
    </source>
</evidence>
<organism evidence="1 2">
    <name type="scientific">Clostridium saccharobutylicum</name>
    <dbReference type="NCBI Taxonomy" id="169679"/>
    <lineage>
        <taxon>Bacteria</taxon>
        <taxon>Bacillati</taxon>
        <taxon>Bacillota</taxon>
        <taxon>Clostridia</taxon>
        <taxon>Eubacteriales</taxon>
        <taxon>Clostridiaceae</taxon>
        <taxon>Clostridium</taxon>
    </lineage>
</organism>
<dbReference type="EMBL" id="LZYZ01000005">
    <property type="protein sequence ID" value="OOM11362.1"/>
    <property type="molecule type" value="Genomic_DNA"/>
</dbReference>
<comment type="caution">
    <text evidence="1">The sequence shown here is derived from an EMBL/GenBank/DDBJ whole genome shotgun (WGS) entry which is preliminary data.</text>
</comment>
<evidence type="ECO:0008006" key="3">
    <source>
        <dbReference type="Google" id="ProtNLM"/>
    </source>
</evidence>
<dbReference type="STRING" id="169679.CSACC_03450"/>
<dbReference type="AlphaFoldDB" id="A0A1S8N4N1"/>
<reference evidence="1 2" key="1">
    <citation type="submission" date="2016-05" db="EMBL/GenBank/DDBJ databases">
        <title>Microbial solvent formation.</title>
        <authorList>
            <person name="Poehlein A."/>
            <person name="Montoya Solano J.D."/>
            <person name="Flitsch S."/>
            <person name="Krabben P."/>
            <person name="Duerre P."/>
            <person name="Daniel R."/>
        </authorList>
    </citation>
    <scope>NUCLEOTIDE SEQUENCE [LARGE SCALE GENOMIC DNA]</scope>
    <source>
        <strain evidence="1 2">L1-8</strain>
    </source>
</reference>
<proteinExistence type="predicted"/>
<dbReference type="PANTHER" id="PTHR33747">
    <property type="entry name" value="UPF0225 PROTEIN SCO1677"/>
    <property type="match status" value="1"/>
</dbReference>
<dbReference type="SUPFAM" id="SSF103642">
    <property type="entry name" value="Sec-C motif"/>
    <property type="match status" value="1"/>
</dbReference>
<protein>
    <recommendedName>
        <fullName evidence="3">Zinc chelation protein SecC</fullName>
    </recommendedName>
</protein>
<gene>
    <name evidence="1" type="ORF">CLOSAC_29220</name>
</gene>
<dbReference type="Pfam" id="PF02810">
    <property type="entry name" value="SEC-C"/>
    <property type="match status" value="1"/>
</dbReference>